<dbReference type="GO" id="GO:0009401">
    <property type="term" value="P:phosphoenolpyruvate-dependent sugar phosphotransferase system"/>
    <property type="evidence" value="ECO:0007669"/>
    <property type="project" value="UniProtKB-KW"/>
</dbReference>
<dbReference type="InterPro" id="IPR003501">
    <property type="entry name" value="PTS_EIIB_2/3"/>
</dbReference>
<proteinExistence type="predicted"/>
<dbReference type="GO" id="GO:0008982">
    <property type="term" value="F:protein-N(PI)-phosphohistidine-sugar phosphotransferase activity"/>
    <property type="evidence" value="ECO:0007669"/>
    <property type="project" value="InterPro"/>
</dbReference>
<dbReference type="GO" id="GO:0016301">
    <property type="term" value="F:kinase activity"/>
    <property type="evidence" value="ECO:0007669"/>
    <property type="project" value="UniProtKB-KW"/>
</dbReference>
<keyword evidence="2" id="KW-0597">Phosphoprotein</keyword>
<evidence type="ECO:0000256" key="4">
    <source>
        <dbReference type="ARBA" id="ARBA00022679"/>
    </source>
</evidence>
<dbReference type="InterPro" id="IPR013012">
    <property type="entry name" value="PTS_EIIB_3"/>
</dbReference>
<dbReference type="EMBL" id="JAESWA010000020">
    <property type="protein sequence ID" value="MBL4931518.1"/>
    <property type="molecule type" value="Genomic_DNA"/>
</dbReference>
<evidence type="ECO:0000256" key="5">
    <source>
        <dbReference type="ARBA" id="ARBA00022683"/>
    </source>
</evidence>
<feature type="domain" description="PTS EIIB type-3" evidence="8">
    <location>
        <begin position="1"/>
        <end position="102"/>
    </location>
</feature>
<dbReference type="CDD" id="cd05564">
    <property type="entry name" value="PTS_IIB_chitobiose_lichenan"/>
    <property type="match status" value="1"/>
</dbReference>
<evidence type="ECO:0000256" key="7">
    <source>
        <dbReference type="PROSITE-ProRule" id="PRU00423"/>
    </source>
</evidence>
<protein>
    <submittedName>
        <fullName evidence="9">PTS sugar transporter subunit IIB</fullName>
    </submittedName>
</protein>
<sequence length="102" mass="11541">MRILLMCAAGMSTSLLVSKMESCAKERGIEDIIIKAEPVEDLDKFVDDYDVFLLGPQVKFKEKWVKEVVESKGKRYDNIPAQVYGLVDGKKTLDMALKLLDK</sequence>
<keyword evidence="5" id="KW-0598">Phosphotransferase system</keyword>
<keyword evidence="10" id="KW-1185">Reference proteome</keyword>
<organism evidence="9 10">
    <name type="scientific">Clostridium paridis</name>
    <dbReference type="NCBI Taxonomy" id="2803863"/>
    <lineage>
        <taxon>Bacteria</taxon>
        <taxon>Bacillati</taxon>
        <taxon>Bacillota</taxon>
        <taxon>Clostridia</taxon>
        <taxon>Eubacteriales</taxon>
        <taxon>Clostridiaceae</taxon>
        <taxon>Clostridium</taxon>
    </lineage>
</organism>
<accession>A0A937FGD0</accession>
<dbReference type="InterPro" id="IPR036095">
    <property type="entry name" value="PTS_EIIB-like_sf"/>
</dbReference>
<gene>
    <name evidence="9" type="ORF">JK634_06855</name>
</gene>
<feature type="modified residue" description="Phosphocysteine; by EIIA" evidence="7">
    <location>
        <position position="7"/>
    </location>
</feature>
<reference evidence="9" key="1">
    <citation type="submission" date="2021-01" db="EMBL/GenBank/DDBJ databases">
        <title>Genome public.</title>
        <authorList>
            <person name="Liu C."/>
            <person name="Sun Q."/>
        </authorList>
    </citation>
    <scope>NUCLEOTIDE SEQUENCE</scope>
    <source>
        <strain evidence="9">YIM B02565</strain>
    </source>
</reference>
<evidence type="ECO:0000259" key="8">
    <source>
        <dbReference type="PROSITE" id="PS51100"/>
    </source>
</evidence>
<evidence type="ECO:0000256" key="3">
    <source>
        <dbReference type="ARBA" id="ARBA00022597"/>
    </source>
</evidence>
<dbReference type="RefSeq" id="WP_202766903.1">
    <property type="nucleotide sequence ID" value="NZ_JAESWA010000020.1"/>
</dbReference>
<name>A0A937FGD0_9CLOT</name>
<keyword evidence="4" id="KW-0808">Transferase</keyword>
<keyword evidence="1" id="KW-0813">Transport</keyword>
<dbReference type="Pfam" id="PF02302">
    <property type="entry name" value="PTS_IIB"/>
    <property type="match status" value="1"/>
</dbReference>
<dbReference type="InterPro" id="IPR051819">
    <property type="entry name" value="PTS_sugar-specific_EIIB"/>
</dbReference>
<dbReference type="Proteomes" id="UP000623681">
    <property type="component" value="Unassembled WGS sequence"/>
</dbReference>
<evidence type="ECO:0000256" key="2">
    <source>
        <dbReference type="ARBA" id="ARBA00022553"/>
    </source>
</evidence>
<dbReference type="PROSITE" id="PS51100">
    <property type="entry name" value="PTS_EIIB_TYPE_3"/>
    <property type="match status" value="1"/>
</dbReference>
<keyword evidence="6" id="KW-0418">Kinase</keyword>
<comment type="caution">
    <text evidence="9">The sequence shown here is derived from an EMBL/GenBank/DDBJ whole genome shotgun (WGS) entry which is preliminary data.</text>
</comment>
<dbReference type="AlphaFoldDB" id="A0A937FGD0"/>
<dbReference type="PANTHER" id="PTHR34581">
    <property type="entry name" value="PTS SYSTEM N,N'-DIACETYLCHITOBIOSE-SPECIFIC EIIB COMPONENT"/>
    <property type="match status" value="1"/>
</dbReference>
<evidence type="ECO:0000313" key="10">
    <source>
        <dbReference type="Proteomes" id="UP000623681"/>
    </source>
</evidence>
<dbReference type="Gene3D" id="3.40.50.2300">
    <property type="match status" value="1"/>
</dbReference>
<dbReference type="PANTHER" id="PTHR34581:SF2">
    <property type="entry name" value="PTS SYSTEM N,N'-DIACETYLCHITOBIOSE-SPECIFIC EIIB COMPONENT"/>
    <property type="match status" value="1"/>
</dbReference>
<evidence type="ECO:0000256" key="6">
    <source>
        <dbReference type="ARBA" id="ARBA00022777"/>
    </source>
</evidence>
<keyword evidence="3 9" id="KW-0762">Sugar transport</keyword>
<evidence type="ECO:0000313" key="9">
    <source>
        <dbReference type="EMBL" id="MBL4931518.1"/>
    </source>
</evidence>
<evidence type="ECO:0000256" key="1">
    <source>
        <dbReference type="ARBA" id="ARBA00022448"/>
    </source>
</evidence>
<dbReference type="SUPFAM" id="SSF52794">
    <property type="entry name" value="PTS system IIB component-like"/>
    <property type="match status" value="1"/>
</dbReference>